<dbReference type="Pfam" id="PF02836">
    <property type="entry name" value="Glyco_hydro_2_C"/>
    <property type="match status" value="1"/>
</dbReference>
<dbReference type="GO" id="GO:0005990">
    <property type="term" value="P:lactose catabolic process"/>
    <property type="evidence" value="ECO:0007669"/>
    <property type="project" value="TreeGrafter"/>
</dbReference>
<dbReference type="InterPro" id="IPR008979">
    <property type="entry name" value="Galactose-bd-like_sf"/>
</dbReference>
<dbReference type="PRINTS" id="PR00132">
    <property type="entry name" value="GLHYDRLASE2"/>
</dbReference>
<evidence type="ECO:0000313" key="13">
    <source>
        <dbReference type="Proteomes" id="UP000235405"/>
    </source>
</evidence>
<dbReference type="SUPFAM" id="SSF51445">
    <property type="entry name" value="(Trans)glycosidases"/>
    <property type="match status" value="1"/>
</dbReference>
<dbReference type="PANTHER" id="PTHR46323:SF2">
    <property type="entry name" value="BETA-GALACTOSIDASE"/>
    <property type="match status" value="1"/>
</dbReference>
<evidence type="ECO:0000256" key="7">
    <source>
        <dbReference type="ARBA" id="ARBA00023053"/>
    </source>
</evidence>
<dbReference type="PANTHER" id="PTHR46323">
    <property type="entry name" value="BETA-GALACTOSIDASE"/>
    <property type="match status" value="1"/>
</dbReference>
<comment type="cofactor">
    <cofactor evidence="2">
        <name>Na(+)</name>
        <dbReference type="ChEBI" id="CHEBI:29101"/>
    </cofactor>
</comment>
<evidence type="ECO:0000256" key="3">
    <source>
        <dbReference type="ARBA" id="ARBA00007401"/>
    </source>
</evidence>
<dbReference type="Gene3D" id="3.20.20.80">
    <property type="entry name" value="Glycosidases"/>
    <property type="match status" value="1"/>
</dbReference>
<dbReference type="InterPro" id="IPR006104">
    <property type="entry name" value="Glyco_hydro_2_N"/>
</dbReference>
<dbReference type="InterPro" id="IPR023230">
    <property type="entry name" value="Glyco_hydro_2_CS"/>
</dbReference>
<dbReference type="FunFam" id="3.20.20.80:FF:000018">
    <property type="entry name" value="Beta-galactosidase"/>
    <property type="match status" value="1"/>
</dbReference>
<name>A0A2N7C834_VIBSP</name>
<evidence type="ECO:0000256" key="1">
    <source>
        <dbReference type="ARBA" id="ARBA00001412"/>
    </source>
</evidence>
<evidence type="ECO:0000256" key="2">
    <source>
        <dbReference type="ARBA" id="ARBA00001959"/>
    </source>
</evidence>
<evidence type="ECO:0000256" key="5">
    <source>
        <dbReference type="ARBA" id="ARBA00013303"/>
    </source>
</evidence>
<comment type="caution">
    <text evidence="12">The sequence shown here is derived from an EMBL/GenBank/DDBJ whole genome shotgun (WGS) entry which is preliminary data.</text>
</comment>
<keyword evidence="6 10" id="KW-0378">Hydrolase</keyword>
<dbReference type="RefSeq" id="WP_102483422.1">
    <property type="nucleotide sequence ID" value="NZ_MCSW01000228.1"/>
</dbReference>
<evidence type="ECO:0000256" key="10">
    <source>
        <dbReference type="RuleBase" id="RU361154"/>
    </source>
</evidence>
<proteinExistence type="inferred from homology"/>
<dbReference type="InterPro" id="IPR023232">
    <property type="entry name" value="Glyco_hydro_2_AS"/>
</dbReference>
<dbReference type="InterPro" id="IPR004199">
    <property type="entry name" value="B-gal_small/dom_5"/>
</dbReference>
<evidence type="ECO:0000313" key="12">
    <source>
        <dbReference type="EMBL" id="PMF17059.1"/>
    </source>
</evidence>
<feature type="domain" description="Beta galactosidase small chain/" evidence="11">
    <location>
        <begin position="760"/>
        <end position="1033"/>
    </location>
</feature>
<dbReference type="EMBL" id="MCSW01000228">
    <property type="protein sequence ID" value="PMF17059.1"/>
    <property type="molecule type" value="Genomic_DNA"/>
</dbReference>
<dbReference type="Pfam" id="PF02837">
    <property type="entry name" value="Glyco_hydro_2_N"/>
    <property type="match status" value="1"/>
</dbReference>
<dbReference type="Pfam" id="PF16353">
    <property type="entry name" value="LacZ_4"/>
    <property type="match status" value="1"/>
</dbReference>
<protein>
    <recommendedName>
        <fullName evidence="5 10">Beta-galactosidase</fullName>
        <ecNumber evidence="4 10">3.2.1.23</ecNumber>
    </recommendedName>
    <alternativeName>
        <fullName evidence="9 10">Lactase</fullName>
    </alternativeName>
</protein>
<dbReference type="Gene3D" id="2.70.98.10">
    <property type="match status" value="1"/>
</dbReference>
<dbReference type="SUPFAM" id="SSF49303">
    <property type="entry name" value="beta-Galactosidase/glucuronidase domain"/>
    <property type="match status" value="2"/>
</dbReference>
<evidence type="ECO:0000259" key="11">
    <source>
        <dbReference type="SMART" id="SM01038"/>
    </source>
</evidence>
<dbReference type="SUPFAM" id="SSF49785">
    <property type="entry name" value="Galactose-binding domain-like"/>
    <property type="match status" value="1"/>
</dbReference>
<dbReference type="NCBIfam" id="NF007074">
    <property type="entry name" value="PRK09525.1"/>
    <property type="match status" value="1"/>
</dbReference>
<keyword evidence="7" id="KW-0915">Sodium</keyword>
<evidence type="ECO:0000256" key="8">
    <source>
        <dbReference type="ARBA" id="ARBA00023295"/>
    </source>
</evidence>
<dbReference type="InterPro" id="IPR013783">
    <property type="entry name" value="Ig-like_fold"/>
</dbReference>
<dbReference type="InterPro" id="IPR006102">
    <property type="entry name" value="Ig-like_GH2"/>
</dbReference>
<dbReference type="SMART" id="SM01038">
    <property type="entry name" value="Bgal_small_N"/>
    <property type="match status" value="1"/>
</dbReference>
<organism evidence="12 13">
    <name type="scientific">Vibrio splendidus</name>
    <dbReference type="NCBI Taxonomy" id="29497"/>
    <lineage>
        <taxon>Bacteria</taxon>
        <taxon>Pseudomonadati</taxon>
        <taxon>Pseudomonadota</taxon>
        <taxon>Gammaproteobacteria</taxon>
        <taxon>Vibrionales</taxon>
        <taxon>Vibrionaceae</taxon>
        <taxon>Vibrio</taxon>
    </lineage>
</organism>
<reference evidence="13" key="1">
    <citation type="submission" date="2016-07" db="EMBL/GenBank/DDBJ databases">
        <title>Nontailed viruses are major unrecognized killers of bacteria in the ocean.</title>
        <authorList>
            <person name="Kauffman K."/>
            <person name="Hussain F."/>
            <person name="Yang J."/>
            <person name="Arevalo P."/>
            <person name="Brown J."/>
            <person name="Cutler M."/>
            <person name="Kelly L."/>
            <person name="Polz M.F."/>
        </authorList>
    </citation>
    <scope>NUCLEOTIDE SEQUENCE [LARGE SCALE GENOMIC DNA]</scope>
    <source>
        <strain evidence="13">10N.286.54.F3</strain>
    </source>
</reference>
<dbReference type="EC" id="3.2.1.23" evidence="4 10"/>
<dbReference type="Pfam" id="PF00703">
    <property type="entry name" value="Glyco_hydro_2"/>
    <property type="match status" value="1"/>
</dbReference>
<dbReference type="InterPro" id="IPR036156">
    <property type="entry name" value="Beta-gal/glucu_dom_sf"/>
</dbReference>
<keyword evidence="8 10" id="KW-0326">Glycosidase</keyword>
<evidence type="ECO:0000256" key="6">
    <source>
        <dbReference type="ARBA" id="ARBA00022801"/>
    </source>
</evidence>
<dbReference type="AlphaFoldDB" id="A0A2N7C834"/>
<sequence length="1048" mass="119145">MRTFSQIISAREWENQHITHHNVVEAHAPLNGYTSLAEAVGKNSSRTLSLNGVWKFQLFGSPELVCEEFVSEHFDDSSWKPITVPSNWQMQGFDKPIYTNVKYPFADNPPFVPSDNPTGLYRTHFNCMEPELLDTHRLTFGGVNSAFHLWCNGKWVGYSQDSRLPAEFDVSEYLQAGENTLAVMVLRWSDGSYLEDQDMWWLSGIFRDVTLLRKPKVAIEDVGIETQLDACYRDAVLNISTQITKHSNDVEGFDKLRAELYDAQGQLVCEPQIVGFGERVVDEKGPWSDVAEHRISVVNPNKWSAESPYLYRCVVSLLNEHDELVDCEAYDVGFRCVEITDSLLKVNGKQLLIRGVNRHEHHPELGHTMTREGMIQDIKLLKQNNFNAVRTAHYPNHPLWYELCDEYGLYLVDEANVETHGQFPMCRLSNDSSWLNAYMRRMTRLVERDKNHASVIIWSLGNESGIGRNHHAMYQWVKQTDPTRPVQYEGGGADTAATDILCPMYARVDWDLPVVESQPEVTPRVGIRKAIALPNEHRPLILCEYAHAMGNSLGSFDKYWQAFRDNPRLQGGFIWDWVDQGITKTDSSGKPYWGYGGDFDDDINDRQFCINGLVFPDRTVHPTLHEVKKAQQFYQFNLVSASPLVIEVHSEHLFVTSRIETLNWMVTQNGVVTSDGCIELMVDAGESVQIELNGVTIPHTANALNYLNLEVVLNTNTTWANKGHVTAIEQLTLPTQPQLMLDANLSQFPPKVTETDALLTVSGDAYQVEFDRLSGTLESWKIKGVEQLASGLRDNFYRAPLDNDIGVSEANRVDPNSWIARWQAMRLDRLTPECIEFSSITQKNGVSVTAIIAHTVEGQVRLLSTWRYQLFTDGEVKLDVDVQAAKGLPSLPRVGFEFALNHVPDGVEWFGRGPHENYPDRKMSAHMGRYQQNIEQMHTPYIFPSDCGLRCDVREAKVGSFELQGDFYFSVSRFGLQQLQKAKHTCDLTEQEQLFVYVDGFHMGVGGDDSWTPSVHDEYKLLKEHYHYQVRFYCGENGQGTANRVKGS</sequence>
<dbReference type="InterPro" id="IPR014718">
    <property type="entry name" value="GH-type_carb-bd"/>
</dbReference>
<evidence type="ECO:0000256" key="4">
    <source>
        <dbReference type="ARBA" id="ARBA00012756"/>
    </source>
</evidence>
<dbReference type="GO" id="GO:0009341">
    <property type="term" value="C:beta-galactosidase complex"/>
    <property type="evidence" value="ECO:0007669"/>
    <property type="project" value="InterPro"/>
</dbReference>
<dbReference type="Gene3D" id="2.60.40.10">
    <property type="entry name" value="Immunoglobulins"/>
    <property type="match status" value="2"/>
</dbReference>
<dbReference type="InterPro" id="IPR032312">
    <property type="entry name" value="LacZ_4"/>
</dbReference>
<dbReference type="InterPro" id="IPR050347">
    <property type="entry name" value="Bact_Beta-galactosidase"/>
</dbReference>
<dbReference type="SUPFAM" id="SSF74650">
    <property type="entry name" value="Galactose mutarotase-like"/>
    <property type="match status" value="1"/>
</dbReference>
<dbReference type="PROSITE" id="PS00719">
    <property type="entry name" value="GLYCOSYL_HYDROL_F2_1"/>
    <property type="match status" value="1"/>
</dbReference>
<accession>A0A2N7C834</accession>
<comment type="catalytic activity">
    <reaction evidence="1 10">
        <text>Hydrolysis of terminal non-reducing beta-D-galactose residues in beta-D-galactosides.</text>
        <dbReference type="EC" id="3.2.1.23"/>
    </reaction>
</comment>
<evidence type="ECO:0000256" key="9">
    <source>
        <dbReference type="ARBA" id="ARBA00032230"/>
    </source>
</evidence>
<dbReference type="Gene3D" id="2.60.120.260">
    <property type="entry name" value="Galactose-binding domain-like"/>
    <property type="match status" value="1"/>
</dbReference>
<dbReference type="GO" id="GO:0004565">
    <property type="term" value="F:beta-galactosidase activity"/>
    <property type="evidence" value="ECO:0007669"/>
    <property type="project" value="UniProtKB-EC"/>
</dbReference>
<dbReference type="Proteomes" id="UP000235405">
    <property type="component" value="Unassembled WGS sequence"/>
</dbReference>
<dbReference type="Pfam" id="PF02929">
    <property type="entry name" value="Bgal_small_N"/>
    <property type="match status" value="1"/>
</dbReference>
<dbReference type="InterPro" id="IPR017853">
    <property type="entry name" value="GH"/>
</dbReference>
<dbReference type="InterPro" id="IPR011013">
    <property type="entry name" value="Gal_mutarotase_sf_dom"/>
</dbReference>
<dbReference type="InterPro" id="IPR006101">
    <property type="entry name" value="Glyco_hydro_2"/>
</dbReference>
<gene>
    <name evidence="12" type="primary">lacZ</name>
    <name evidence="12" type="ORF">BCV19_19335</name>
</gene>
<dbReference type="GO" id="GO:0030246">
    <property type="term" value="F:carbohydrate binding"/>
    <property type="evidence" value="ECO:0007669"/>
    <property type="project" value="InterPro"/>
</dbReference>
<dbReference type="PROSITE" id="PS00608">
    <property type="entry name" value="GLYCOSYL_HYDROL_F2_2"/>
    <property type="match status" value="1"/>
</dbReference>
<dbReference type="InterPro" id="IPR006103">
    <property type="entry name" value="Glyco_hydro_2_cat"/>
</dbReference>
<comment type="similarity">
    <text evidence="3 10">Belongs to the glycosyl hydrolase 2 family.</text>
</comment>